<organism evidence="2 3">
    <name type="scientific">Pseudoalteromonas agarivorans</name>
    <dbReference type="NCBI Taxonomy" id="176102"/>
    <lineage>
        <taxon>Bacteria</taxon>
        <taxon>Pseudomonadati</taxon>
        <taxon>Pseudomonadota</taxon>
        <taxon>Gammaproteobacteria</taxon>
        <taxon>Alteromonadales</taxon>
        <taxon>Pseudoalteromonadaceae</taxon>
        <taxon>Pseudoalteromonas</taxon>
    </lineage>
</organism>
<dbReference type="InterPro" id="IPR001387">
    <property type="entry name" value="Cro/C1-type_HTH"/>
</dbReference>
<dbReference type="SMART" id="SM00530">
    <property type="entry name" value="HTH_XRE"/>
    <property type="match status" value="1"/>
</dbReference>
<gene>
    <name evidence="2" type="ORF">D9T18_10140</name>
</gene>
<dbReference type="InterPro" id="IPR010982">
    <property type="entry name" value="Lambda_DNA-bd_dom_sf"/>
</dbReference>
<dbReference type="CDD" id="cd00093">
    <property type="entry name" value="HTH_XRE"/>
    <property type="match status" value="1"/>
</dbReference>
<dbReference type="GO" id="GO:0003677">
    <property type="term" value="F:DNA binding"/>
    <property type="evidence" value="ECO:0007669"/>
    <property type="project" value="InterPro"/>
</dbReference>
<dbReference type="EMBL" id="CP033065">
    <property type="protein sequence ID" value="AYM87032.1"/>
    <property type="molecule type" value="Genomic_DNA"/>
</dbReference>
<sequence length="86" mass="9749">MIKDLKELGKNIKTRRSDLEMSQGEIAFQLGTDKAYISRIERGEVNVGIIFLTEICVVLKTSPNQLLNIESDKFLTHSISRGIKKQ</sequence>
<evidence type="ECO:0000313" key="2">
    <source>
        <dbReference type="EMBL" id="AYM87032.1"/>
    </source>
</evidence>
<dbReference type="Gene3D" id="1.10.260.40">
    <property type="entry name" value="lambda repressor-like DNA-binding domains"/>
    <property type="match status" value="1"/>
</dbReference>
<dbReference type="Proteomes" id="UP000279995">
    <property type="component" value="Chromosome I"/>
</dbReference>
<evidence type="ECO:0000313" key="3">
    <source>
        <dbReference type="Proteomes" id="UP000279995"/>
    </source>
</evidence>
<dbReference type="Pfam" id="PF01381">
    <property type="entry name" value="HTH_3"/>
    <property type="match status" value="1"/>
</dbReference>
<accession>A0AAD0U1K0</accession>
<feature type="domain" description="HTH cro/C1-type" evidence="1">
    <location>
        <begin position="12"/>
        <end position="66"/>
    </location>
</feature>
<dbReference type="AlphaFoldDB" id="A0AAD0U1K0"/>
<dbReference type="PROSITE" id="PS50943">
    <property type="entry name" value="HTH_CROC1"/>
    <property type="match status" value="1"/>
</dbReference>
<evidence type="ECO:0000259" key="1">
    <source>
        <dbReference type="PROSITE" id="PS50943"/>
    </source>
</evidence>
<dbReference type="SUPFAM" id="SSF47413">
    <property type="entry name" value="lambda repressor-like DNA-binding domains"/>
    <property type="match status" value="1"/>
</dbReference>
<reference evidence="2 3" key="1">
    <citation type="submission" date="2018-10" db="EMBL/GenBank/DDBJ databases">
        <title>Complete Genome Sequence and Transcriptomic Profiles of a Marine Bacterium, Pseudoalteromonas agarivorans Hao 2018.</title>
        <authorList>
            <person name="Hao L."/>
        </authorList>
    </citation>
    <scope>NUCLEOTIDE SEQUENCE [LARGE SCALE GENOMIC DNA]</scope>
    <source>
        <strain evidence="2 3">Hao 2018</strain>
    </source>
</reference>
<name>A0AAD0U1K0_9GAMM</name>
<proteinExistence type="predicted"/>
<dbReference type="RefSeq" id="WP_121637695.1">
    <property type="nucleotide sequence ID" value="NZ_CP033065.1"/>
</dbReference>
<protein>
    <submittedName>
        <fullName evidence="2">XRE family transcriptional regulator</fullName>
    </submittedName>
</protein>